<accession>B3SD14</accession>
<dbReference type="GeneID" id="6759369"/>
<protein>
    <recommendedName>
        <fullName evidence="8">Epidermal retinol dehydrogenase 2</fullName>
    </recommendedName>
</protein>
<dbReference type="GO" id="GO:0016616">
    <property type="term" value="F:oxidoreductase activity, acting on the CH-OH group of donors, NAD or NADP as acceptor"/>
    <property type="evidence" value="ECO:0000318"/>
    <property type="project" value="GO_Central"/>
</dbReference>
<dbReference type="InterPro" id="IPR002347">
    <property type="entry name" value="SDR_fam"/>
</dbReference>
<gene>
    <name evidence="6" type="ORF">TRIADDRAFT_62171</name>
</gene>
<dbReference type="Gene3D" id="3.40.50.720">
    <property type="entry name" value="NAD(P)-binding Rossmann-like Domain"/>
    <property type="match status" value="1"/>
</dbReference>
<feature type="transmembrane region" description="Helical" evidence="5">
    <location>
        <begin position="6"/>
        <end position="28"/>
    </location>
</feature>
<dbReference type="InterPro" id="IPR036291">
    <property type="entry name" value="NAD(P)-bd_dom_sf"/>
</dbReference>
<evidence type="ECO:0000256" key="5">
    <source>
        <dbReference type="SAM" id="Phobius"/>
    </source>
</evidence>
<comment type="similarity">
    <text evidence="1 4">Belongs to the short-chain dehydrogenases/reductases (SDR) family.</text>
</comment>
<keyword evidence="5" id="KW-0812">Transmembrane</keyword>
<keyword evidence="2" id="KW-0560">Oxidoreductase</keyword>
<dbReference type="SUPFAM" id="SSF51735">
    <property type="entry name" value="NAD(P)-binding Rossmann-fold domains"/>
    <property type="match status" value="1"/>
</dbReference>
<dbReference type="STRING" id="10228.B3SD14"/>
<dbReference type="OrthoDB" id="10253736at2759"/>
<dbReference type="OMA" id="ESLAFEM"/>
<evidence type="ECO:0000256" key="3">
    <source>
        <dbReference type="ARBA" id="ARBA00023027"/>
    </source>
</evidence>
<evidence type="ECO:0000256" key="2">
    <source>
        <dbReference type="ARBA" id="ARBA00023002"/>
    </source>
</evidence>
<dbReference type="PRINTS" id="PR00080">
    <property type="entry name" value="SDRFAMILY"/>
</dbReference>
<keyword evidence="5" id="KW-1133">Transmembrane helix</keyword>
<proteinExistence type="inferred from homology"/>
<reference evidence="6 7" key="1">
    <citation type="journal article" date="2008" name="Nature">
        <title>The Trichoplax genome and the nature of placozoans.</title>
        <authorList>
            <person name="Srivastava M."/>
            <person name="Begovic E."/>
            <person name="Chapman J."/>
            <person name="Putnam N.H."/>
            <person name="Hellsten U."/>
            <person name="Kawashima T."/>
            <person name="Kuo A."/>
            <person name="Mitros T."/>
            <person name="Salamov A."/>
            <person name="Carpenter M.L."/>
            <person name="Signorovitch A.Y."/>
            <person name="Moreno M.A."/>
            <person name="Kamm K."/>
            <person name="Grimwood J."/>
            <person name="Schmutz J."/>
            <person name="Shapiro H."/>
            <person name="Grigoriev I.V."/>
            <person name="Buss L.W."/>
            <person name="Schierwater B."/>
            <person name="Dellaporta S.L."/>
            <person name="Rokhsar D.S."/>
        </authorList>
    </citation>
    <scope>NUCLEOTIDE SEQUENCE [LARGE SCALE GENOMIC DNA]</scope>
    <source>
        <strain evidence="6 7">Grell-BS-1999</strain>
    </source>
</reference>
<dbReference type="Proteomes" id="UP000009022">
    <property type="component" value="Unassembled WGS sequence"/>
</dbReference>
<dbReference type="KEGG" id="tad:TRIADDRAFT_62171"/>
<dbReference type="PRINTS" id="PR00081">
    <property type="entry name" value="GDHRDH"/>
</dbReference>
<dbReference type="AlphaFoldDB" id="B3SD14"/>
<dbReference type="InParanoid" id="B3SD14"/>
<dbReference type="eggNOG" id="KOG1201">
    <property type="taxonomic scope" value="Eukaryota"/>
</dbReference>
<keyword evidence="7" id="KW-1185">Reference proteome</keyword>
<dbReference type="FunFam" id="3.40.50.720:FF:000202">
    <property type="entry name" value="Short-chain dehydrogenase/reductase family 16C member 6"/>
    <property type="match status" value="1"/>
</dbReference>
<dbReference type="PANTHER" id="PTHR24322:SF736">
    <property type="entry name" value="RETINOL DEHYDROGENASE 10"/>
    <property type="match status" value="1"/>
</dbReference>
<name>B3SD14_TRIAD</name>
<dbReference type="PANTHER" id="PTHR24322">
    <property type="entry name" value="PKSB"/>
    <property type="match status" value="1"/>
</dbReference>
<evidence type="ECO:0000256" key="1">
    <source>
        <dbReference type="ARBA" id="ARBA00006484"/>
    </source>
</evidence>
<dbReference type="PhylomeDB" id="B3SD14"/>
<keyword evidence="3" id="KW-0520">NAD</keyword>
<keyword evidence="5" id="KW-0472">Membrane</keyword>
<dbReference type="FunCoup" id="B3SD14">
    <property type="interactions" value="107"/>
</dbReference>
<sequence length="309" mass="33855">MVLAALIDVALILLRILLSIVISILRCFIPAPKKDVKGKIFLITGGASGLGRLMATKFAALGGIIVIWDINEQGNKSIQSEIRAAGGTAYTYIVDICNKDKIYEAADLVRKDVGDVDFLINNAGIVSGKKLLDCSDNMILKTMQINSIAHFWTTRAFLPKMMEKDEGHIVTIASTAGFFGVNRLIDYCTSKFAAVGFDESLRDELRIARSKVNTTVICPTYISTGMFEGSKFRFQSLMPVLTPEWVTDQIVDAVLRNQKMLCLPRTIPIMIFLKGLLPIEATEAFSDLVGGSQSMEDFVGHTSATKKSS</sequence>
<evidence type="ECO:0008006" key="8">
    <source>
        <dbReference type="Google" id="ProtNLM"/>
    </source>
</evidence>
<evidence type="ECO:0000256" key="4">
    <source>
        <dbReference type="RuleBase" id="RU000363"/>
    </source>
</evidence>
<dbReference type="CTD" id="6759369"/>
<evidence type="ECO:0000313" key="6">
    <source>
        <dbReference type="EMBL" id="EDV19357.1"/>
    </source>
</evidence>
<evidence type="ECO:0000313" key="7">
    <source>
        <dbReference type="Proteomes" id="UP000009022"/>
    </source>
</evidence>
<dbReference type="CDD" id="cd05339">
    <property type="entry name" value="17beta-HSDXI-like_SDR_c"/>
    <property type="match status" value="1"/>
</dbReference>
<dbReference type="EMBL" id="DS985275">
    <property type="protein sequence ID" value="EDV19357.1"/>
    <property type="molecule type" value="Genomic_DNA"/>
</dbReference>
<dbReference type="Pfam" id="PF00106">
    <property type="entry name" value="adh_short"/>
    <property type="match status" value="1"/>
</dbReference>
<dbReference type="HOGENOM" id="CLU_010194_2_5_1"/>
<dbReference type="RefSeq" id="XP_002118132.1">
    <property type="nucleotide sequence ID" value="XM_002118096.1"/>
</dbReference>
<organism evidence="6 7">
    <name type="scientific">Trichoplax adhaerens</name>
    <name type="common">Trichoplax reptans</name>
    <dbReference type="NCBI Taxonomy" id="10228"/>
    <lineage>
        <taxon>Eukaryota</taxon>
        <taxon>Metazoa</taxon>
        <taxon>Placozoa</taxon>
        <taxon>Uniplacotomia</taxon>
        <taxon>Trichoplacea</taxon>
        <taxon>Trichoplacidae</taxon>
        <taxon>Trichoplax</taxon>
    </lineage>
</organism>